<name>A0A7W8H835_9FIRM</name>
<keyword evidence="3" id="KW-1185">Reference proteome</keyword>
<accession>A0A7W8H835</accession>
<dbReference type="EMBL" id="JACHFW010000002">
    <property type="protein sequence ID" value="MBB5263554.1"/>
    <property type="molecule type" value="Genomic_DNA"/>
</dbReference>
<dbReference type="AlphaFoldDB" id="A0A7W8H835"/>
<dbReference type="SUPFAM" id="SSF143243">
    <property type="entry name" value="Nqo5-like"/>
    <property type="match status" value="1"/>
</dbReference>
<gene>
    <name evidence="2" type="ORF">HNP82_000652</name>
</gene>
<feature type="domain" description="NADH:ubiquinone oxidoreductase 30kDa subunit" evidence="1">
    <location>
        <begin position="28"/>
        <end position="95"/>
    </location>
</feature>
<dbReference type="RefSeq" id="WP_183771441.1">
    <property type="nucleotide sequence ID" value="NZ_CAWVEG010000099.1"/>
</dbReference>
<sequence length="115" mass="13513">MDYSSEIRPVSMDEFLAQVITMKMEGWRLAQICAVRVDDGYEMSYSFCKNYRMVTLRLVVATDEIVPSITEIYSCAFIQENEASELFGVRIENLNMDYHRKLYRIDKETPFKEKG</sequence>
<dbReference type="Proteomes" id="UP000543642">
    <property type="component" value="Unassembled WGS sequence"/>
</dbReference>
<proteinExistence type="predicted"/>
<dbReference type="InterPro" id="IPR001268">
    <property type="entry name" value="NADH_UbQ_OxRdtase_30kDa_su"/>
</dbReference>
<protein>
    <submittedName>
        <fullName evidence="2">Ech hydrogenase subunit D</fullName>
    </submittedName>
</protein>
<evidence type="ECO:0000313" key="2">
    <source>
        <dbReference type="EMBL" id="MBB5263554.1"/>
    </source>
</evidence>
<evidence type="ECO:0000313" key="3">
    <source>
        <dbReference type="Proteomes" id="UP000543642"/>
    </source>
</evidence>
<evidence type="ECO:0000259" key="1">
    <source>
        <dbReference type="Pfam" id="PF00329"/>
    </source>
</evidence>
<organism evidence="2 3">
    <name type="scientific">Catenibacillus scindens</name>
    <dbReference type="NCBI Taxonomy" id="673271"/>
    <lineage>
        <taxon>Bacteria</taxon>
        <taxon>Bacillati</taxon>
        <taxon>Bacillota</taxon>
        <taxon>Clostridia</taxon>
        <taxon>Lachnospirales</taxon>
        <taxon>Lachnospiraceae</taxon>
        <taxon>Catenibacillus</taxon>
    </lineage>
</organism>
<comment type="caution">
    <text evidence="2">The sequence shown here is derived from an EMBL/GenBank/DDBJ whole genome shotgun (WGS) entry which is preliminary data.</text>
</comment>
<dbReference type="GO" id="GO:0008137">
    <property type="term" value="F:NADH dehydrogenase (ubiquinone) activity"/>
    <property type="evidence" value="ECO:0007669"/>
    <property type="project" value="InterPro"/>
</dbReference>
<dbReference type="Gene3D" id="3.30.460.80">
    <property type="entry name" value="NADH:ubiquinone oxidoreductase, 30kDa subunit"/>
    <property type="match status" value="1"/>
</dbReference>
<dbReference type="Pfam" id="PF00329">
    <property type="entry name" value="Complex1_30kDa"/>
    <property type="match status" value="1"/>
</dbReference>
<reference evidence="2 3" key="1">
    <citation type="submission" date="2020-08" db="EMBL/GenBank/DDBJ databases">
        <title>Genomic Encyclopedia of Type Strains, Phase IV (KMG-IV): sequencing the most valuable type-strain genomes for metagenomic binning, comparative biology and taxonomic classification.</title>
        <authorList>
            <person name="Goeker M."/>
        </authorList>
    </citation>
    <scope>NUCLEOTIDE SEQUENCE [LARGE SCALE GENOMIC DNA]</scope>
    <source>
        <strain evidence="2 3">DSM 106146</strain>
    </source>
</reference>
<dbReference type="InterPro" id="IPR037232">
    <property type="entry name" value="NADH_quin_OxRdtase_su_C/D-like"/>
</dbReference>